<name>A0A8S9IXM0_BRACR</name>
<evidence type="ECO:0000313" key="1">
    <source>
        <dbReference type="EMBL" id="KAF2574448.1"/>
    </source>
</evidence>
<protein>
    <recommendedName>
        <fullName evidence="2">Endonuclease/exonuclease/phosphatase domain-containing protein</fullName>
    </recommendedName>
</protein>
<reference evidence="1" key="1">
    <citation type="submission" date="2019-12" db="EMBL/GenBank/DDBJ databases">
        <title>Genome sequencing and annotation of Brassica cretica.</title>
        <authorList>
            <person name="Studholme D.J."/>
            <person name="Sarris P.F."/>
        </authorList>
    </citation>
    <scope>NUCLEOTIDE SEQUENCE</scope>
    <source>
        <strain evidence="1">PFS-102/07</strain>
        <tissue evidence="1">Leaf</tissue>
    </source>
</reference>
<comment type="caution">
    <text evidence="1">The sequence shown here is derived from an EMBL/GenBank/DDBJ whole genome shotgun (WGS) entry which is preliminary data.</text>
</comment>
<dbReference type="EMBL" id="QGKY02001015">
    <property type="protein sequence ID" value="KAF2574448.1"/>
    <property type="molecule type" value="Genomic_DNA"/>
</dbReference>
<dbReference type="AlphaFoldDB" id="A0A8S9IXM0"/>
<organism evidence="1">
    <name type="scientific">Brassica cretica</name>
    <name type="common">Mustard</name>
    <dbReference type="NCBI Taxonomy" id="69181"/>
    <lineage>
        <taxon>Eukaryota</taxon>
        <taxon>Viridiplantae</taxon>
        <taxon>Streptophyta</taxon>
        <taxon>Embryophyta</taxon>
        <taxon>Tracheophyta</taxon>
        <taxon>Spermatophyta</taxon>
        <taxon>Magnoliopsida</taxon>
        <taxon>eudicotyledons</taxon>
        <taxon>Gunneridae</taxon>
        <taxon>Pentapetalae</taxon>
        <taxon>rosids</taxon>
        <taxon>malvids</taxon>
        <taxon>Brassicales</taxon>
        <taxon>Brassicaceae</taxon>
        <taxon>Brassiceae</taxon>
        <taxon>Brassica</taxon>
    </lineage>
</organism>
<proteinExistence type="predicted"/>
<accession>A0A8S9IXM0</accession>
<sequence>MGLWDGIAVTNATTHVSRSPWLVAGDFNQITRLEQHSKYSFSVVDAGGIEDINIALQNSDLFEAQEKGQSDHSPCLIRLPSAQREAWNPSSIIGTNQFKLVRSMKLLKPVLRRLNKRHYSGISQWVKDQTSKVEGLRLILLSTPQPASVAEEHRERETLQMLLKAERKFYRQRSRVKWADVGDRNTAFYHRTVSQHTTRNQIHFLKDTEERYMVLLMR</sequence>
<gene>
    <name evidence="1" type="ORF">F2Q70_00002521</name>
</gene>
<evidence type="ECO:0008006" key="2">
    <source>
        <dbReference type="Google" id="ProtNLM"/>
    </source>
</evidence>